<protein>
    <submittedName>
        <fullName evidence="7">PTS sugar transporter subunit IIA</fullName>
    </submittedName>
</protein>
<dbReference type="EMBL" id="VUMN01000004">
    <property type="protein sequence ID" value="MSS57863.1"/>
    <property type="molecule type" value="Genomic_DNA"/>
</dbReference>
<proteinExistence type="predicted"/>
<accession>A0A7X2NRR4</accession>
<evidence type="ECO:0000256" key="3">
    <source>
        <dbReference type="ARBA" id="ARBA00022597"/>
    </source>
</evidence>
<dbReference type="SUPFAM" id="SSF55804">
    <property type="entry name" value="Phoshotransferase/anion transport protein"/>
    <property type="match status" value="1"/>
</dbReference>
<dbReference type="InterPro" id="IPR051541">
    <property type="entry name" value="PTS_SugarTrans_NitroReg"/>
</dbReference>
<keyword evidence="3 7" id="KW-0762">Sugar transport</keyword>
<dbReference type="GO" id="GO:0009401">
    <property type="term" value="P:phosphoenolpyruvate-dependent sugar phosphotransferase system"/>
    <property type="evidence" value="ECO:0007669"/>
    <property type="project" value="UniProtKB-KW"/>
</dbReference>
<evidence type="ECO:0000259" key="6">
    <source>
        <dbReference type="PROSITE" id="PS51094"/>
    </source>
</evidence>
<dbReference type="Gene3D" id="3.40.930.10">
    <property type="entry name" value="Mannitol-specific EII, Chain A"/>
    <property type="match status" value="1"/>
</dbReference>
<gene>
    <name evidence="7" type="ORF">FYJ51_02975</name>
</gene>
<dbReference type="PROSITE" id="PS51094">
    <property type="entry name" value="PTS_EIIA_TYPE_2"/>
    <property type="match status" value="1"/>
</dbReference>
<evidence type="ECO:0000256" key="4">
    <source>
        <dbReference type="ARBA" id="ARBA00022679"/>
    </source>
</evidence>
<evidence type="ECO:0000313" key="8">
    <source>
        <dbReference type="Proteomes" id="UP000461880"/>
    </source>
</evidence>
<evidence type="ECO:0000256" key="2">
    <source>
        <dbReference type="ARBA" id="ARBA00022553"/>
    </source>
</evidence>
<feature type="domain" description="PTS EIIA type-2" evidence="6">
    <location>
        <begin position="23"/>
        <end position="171"/>
    </location>
</feature>
<comment type="caution">
    <text evidence="7">The sequence shown here is derived from an EMBL/GenBank/DDBJ whole genome shotgun (WGS) entry which is preliminary data.</text>
</comment>
<dbReference type="NCBIfam" id="TIGR00848">
    <property type="entry name" value="fruA"/>
    <property type="match status" value="1"/>
</dbReference>
<evidence type="ECO:0000256" key="5">
    <source>
        <dbReference type="ARBA" id="ARBA00022683"/>
    </source>
</evidence>
<reference evidence="7 8" key="1">
    <citation type="submission" date="2019-08" db="EMBL/GenBank/DDBJ databases">
        <title>In-depth cultivation of the pig gut microbiome towards novel bacterial diversity and tailored functional studies.</title>
        <authorList>
            <person name="Wylensek D."/>
            <person name="Hitch T.C.A."/>
            <person name="Clavel T."/>
        </authorList>
    </citation>
    <scope>NUCLEOTIDE SEQUENCE [LARGE SCALE GENOMIC DNA]</scope>
    <source>
        <strain evidence="7 8">Oil+RF-744-GAM-WT-6</strain>
    </source>
</reference>
<evidence type="ECO:0000313" key="7">
    <source>
        <dbReference type="EMBL" id="MSS57863.1"/>
    </source>
</evidence>
<dbReference type="PROSITE" id="PS00372">
    <property type="entry name" value="PTS_EIIA_TYPE_2_HIS"/>
    <property type="match status" value="1"/>
</dbReference>
<name>A0A7X2NRR4_9FIRM</name>
<keyword evidence="4" id="KW-0808">Transferase</keyword>
<keyword evidence="2" id="KW-0597">Phosphoprotein</keyword>
<keyword evidence="8" id="KW-1185">Reference proteome</keyword>
<dbReference type="GO" id="GO:0008982">
    <property type="term" value="F:protein-N(PI)-phosphohistidine-sugar phosphotransferase activity"/>
    <property type="evidence" value="ECO:0007669"/>
    <property type="project" value="InterPro"/>
</dbReference>
<keyword evidence="5" id="KW-0598">Phosphotransferase system</keyword>
<dbReference type="Proteomes" id="UP000461880">
    <property type="component" value="Unassembled WGS sequence"/>
</dbReference>
<dbReference type="GO" id="GO:0016020">
    <property type="term" value="C:membrane"/>
    <property type="evidence" value="ECO:0007669"/>
    <property type="project" value="InterPro"/>
</dbReference>
<dbReference type="InterPro" id="IPR002178">
    <property type="entry name" value="PTS_EIIA_type-2_dom"/>
</dbReference>
<dbReference type="PANTHER" id="PTHR47738:SF2">
    <property type="entry name" value="PTS SYSTEM FRUCTOSE-LIKE EIIA COMPONENT"/>
    <property type="match status" value="1"/>
</dbReference>
<dbReference type="InterPro" id="IPR004715">
    <property type="entry name" value="PTS_IIA_fruc"/>
</dbReference>
<evidence type="ECO:0000256" key="1">
    <source>
        <dbReference type="ARBA" id="ARBA00022448"/>
    </source>
</evidence>
<dbReference type="PANTHER" id="PTHR47738">
    <property type="entry name" value="PTS SYSTEM FRUCTOSE-LIKE EIIA COMPONENT-RELATED"/>
    <property type="match status" value="1"/>
</dbReference>
<keyword evidence="1" id="KW-0813">Transport</keyword>
<dbReference type="Pfam" id="PF00359">
    <property type="entry name" value="PTS_EIIA_2"/>
    <property type="match status" value="1"/>
</dbReference>
<dbReference type="AlphaFoldDB" id="A0A7X2NRR4"/>
<dbReference type="CDD" id="cd00211">
    <property type="entry name" value="PTS_IIA_fru"/>
    <property type="match status" value="1"/>
</dbReference>
<sequence>MFRSLLRLILWTKWFGKYIREAYMIRKDLIFTDCDLKSKDEVLNLCFDQLEKLNLINDREAFAEEIRKREETMPTAVGFGVAIPHGRCAAVSEAFIVFVRLKHGIVWDERQKDLPDMIFMIGVPESKEAGNLHLRILSQISRNLIHDDFREALRKADQEQAFELLNEIDQSIEGEE</sequence>
<dbReference type="InterPro" id="IPR016152">
    <property type="entry name" value="PTrfase/Anion_transptr"/>
</dbReference>
<organism evidence="7 8">
    <name type="scientific">Stecheria intestinalis</name>
    <dbReference type="NCBI Taxonomy" id="2606630"/>
    <lineage>
        <taxon>Bacteria</taxon>
        <taxon>Bacillati</taxon>
        <taxon>Bacillota</taxon>
        <taxon>Erysipelotrichia</taxon>
        <taxon>Erysipelotrichales</taxon>
        <taxon>Erysipelotrichaceae</taxon>
        <taxon>Stecheria</taxon>
    </lineage>
</organism>